<evidence type="ECO:0000256" key="4">
    <source>
        <dbReference type="ARBA" id="ARBA00023136"/>
    </source>
</evidence>
<reference evidence="6" key="1">
    <citation type="submission" date="2013-03" db="EMBL/GenBank/DDBJ databases">
        <title>Genome Sequence of the Profundibacterium mesophilum strain KAUST100406-0324T from Red Sea, a novel genus in the family Rhodobacteraceae.</title>
        <authorList>
            <person name="Essack M."/>
            <person name="Alam I."/>
            <person name="Lafi F."/>
            <person name="Alawi W."/>
            <person name="Kamanu F."/>
            <person name="Al-Suwailem A."/>
            <person name="Lee O.O."/>
            <person name="Xu Y."/>
            <person name="Bajic V."/>
            <person name="Qian P.-Y."/>
            <person name="Archer J."/>
        </authorList>
    </citation>
    <scope>NUCLEOTIDE SEQUENCE</scope>
    <source>
        <strain evidence="6">KAUST100406-0324</strain>
    </source>
</reference>
<dbReference type="EMBL" id="APKE01000005">
    <property type="protein sequence ID" value="KAF0677279.1"/>
    <property type="molecule type" value="Genomic_DNA"/>
</dbReference>
<accession>A0A921TGB0</accession>
<protein>
    <recommendedName>
        <fullName evidence="5">UPF0391 membrane protein PMES_00326</fullName>
    </recommendedName>
</protein>
<comment type="caution">
    <text evidence="6">The sequence shown here is derived from an EMBL/GenBank/DDBJ whole genome shotgun (WGS) entry which is preliminary data.</text>
</comment>
<proteinExistence type="inferred from homology"/>
<dbReference type="GO" id="GO:0005886">
    <property type="term" value="C:plasma membrane"/>
    <property type="evidence" value="ECO:0007669"/>
    <property type="project" value="UniProtKB-SubCell"/>
</dbReference>
<sequence length="54" mass="5554">MTKTAMLFLCAALLAGLMGFGGTAGTAALAQLMFFFFVALFVGTIVFGAAKKTN</sequence>
<comment type="subcellular location">
    <subcellularLocation>
        <location evidence="5">Cell membrane</location>
        <topology evidence="5">Single-pass membrane protein</topology>
    </subcellularLocation>
</comment>
<gene>
    <name evidence="6" type="ORF">PMES_00326</name>
</gene>
<evidence type="ECO:0000256" key="2">
    <source>
        <dbReference type="ARBA" id="ARBA00022692"/>
    </source>
</evidence>
<keyword evidence="3 5" id="KW-1133">Transmembrane helix</keyword>
<keyword evidence="1 5" id="KW-1003">Cell membrane</keyword>
<keyword evidence="7" id="KW-1185">Reference proteome</keyword>
<dbReference type="InterPro" id="IPR009760">
    <property type="entry name" value="DUF1328"/>
</dbReference>
<evidence type="ECO:0000256" key="5">
    <source>
        <dbReference type="HAMAP-Rule" id="MF_01361"/>
    </source>
</evidence>
<evidence type="ECO:0000256" key="3">
    <source>
        <dbReference type="ARBA" id="ARBA00022989"/>
    </source>
</evidence>
<dbReference type="AlphaFoldDB" id="A0A921TGB0"/>
<feature type="transmembrane region" description="Helical" evidence="5">
    <location>
        <begin position="29"/>
        <end position="50"/>
    </location>
</feature>
<keyword evidence="2 5" id="KW-0812">Transmembrane</keyword>
<evidence type="ECO:0000313" key="7">
    <source>
        <dbReference type="Proteomes" id="UP000698242"/>
    </source>
</evidence>
<organism evidence="6 7">
    <name type="scientific">Profundibacterium mesophilum KAUST100406-0324</name>
    <dbReference type="NCBI Taxonomy" id="1037889"/>
    <lineage>
        <taxon>Bacteria</taxon>
        <taxon>Pseudomonadati</taxon>
        <taxon>Pseudomonadota</taxon>
        <taxon>Alphaproteobacteria</taxon>
        <taxon>Rhodobacterales</taxon>
        <taxon>Roseobacteraceae</taxon>
        <taxon>Profundibacterium</taxon>
    </lineage>
</organism>
<name>A0A921TGB0_9RHOB</name>
<comment type="similarity">
    <text evidence="5">Belongs to the UPF0391 family.</text>
</comment>
<evidence type="ECO:0000256" key="1">
    <source>
        <dbReference type="ARBA" id="ARBA00022475"/>
    </source>
</evidence>
<dbReference type="RefSeq" id="WP_159963791.1">
    <property type="nucleotide sequence ID" value="NZ_APKE01000005.1"/>
</dbReference>
<keyword evidence="4 5" id="KW-0472">Membrane</keyword>
<dbReference type="HAMAP" id="MF_01361">
    <property type="entry name" value="UPF0391"/>
    <property type="match status" value="1"/>
</dbReference>
<dbReference type="PIRSF" id="PIRSF036466">
    <property type="entry name" value="UCP036466"/>
    <property type="match status" value="1"/>
</dbReference>
<dbReference type="Proteomes" id="UP000698242">
    <property type="component" value="Unassembled WGS sequence"/>
</dbReference>
<evidence type="ECO:0000313" key="6">
    <source>
        <dbReference type="EMBL" id="KAF0677279.1"/>
    </source>
</evidence>